<proteinExistence type="predicted"/>
<evidence type="ECO:0000313" key="3">
    <source>
        <dbReference type="Proteomes" id="UP000499080"/>
    </source>
</evidence>
<sequence length="86" mass="10415">MKEEEKREVHVRKLPQNHFNNSSEMQKWDSDFVHPSVYSQQAAKRTAASQERPSIFEFVEWKMKKLQQEYNVTKHQIRETGLTYKM</sequence>
<name>A0A4Y2HTV2_ARAVE</name>
<dbReference type="AlphaFoldDB" id="A0A4Y2HTV2"/>
<evidence type="ECO:0000313" key="2">
    <source>
        <dbReference type="EMBL" id="GBM68653.1"/>
    </source>
</evidence>
<protein>
    <submittedName>
        <fullName evidence="2">Uncharacterized protein</fullName>
    </submittedName>
</protein>
<gene>
    <name evidence="2" type="ORF">AVEN_262453_1</name>
</gene>
<dbReference type="Proteomes" id="UP000499080">
    <property type="component" value="Unassembled WGS sequence"/>
</dbReference>
<reference evidence="2 3" key="1">
    <citation type="journal article" date="2019" name="Sci. Rep.">
        <title>Orb-weaving spider Araneus ventricosus genome elucidates the spidroin gene catalogue.</title>
        <authorList>
            <person name="Kono N."/>
            <person name="Nakamura H."/>
            <person name="Ohtoshi R."/>
            <person name="Moran D.A.P."/>
            <person name="Shinohara A."/>
            <person name="Yoshida Y."/>
            <person name="Fujiwara M."/>
            <person name="Mori M."/>
            <person name="Tomita M."/>
            <person name="Arakawa K."/>
        </authorList>
    </citation>
    <scope>NUCLEOTIDE SEQUENCE [LARGE SCALE GENOMIC DNA]</scope>
</reference>
<accession>A0A4Y2HTV2</accession>
<keyword evidence="3" id="KW-1185">Reference proteome</keyword>
<organism evidence="2 3">
    <name type="scientific">Araneus ventricosus</name>
    <name type="common">Orbweaver spider</name>
    <name type="synonym">Epeira ventricosa</name>
    <dbReference type="NCBI Taxonomy" id="182803"/>
    <lineage>
        <taxon>Eukaryota</taxon>
        <taxon>Metazoa</taxon>
        <taxon>Ecdysozoa</taxon>
        <taxon>Arthropoda</taxon>
        <taxon>Chelicerata</taxon>
        <taxon>Arachnida</taxon>
        <taxon>Araneae</taxon>
        <taxon>Araneomorphae</taxon>
        <taxon>Entelegynae</taxon>
        <taxon>Araneoidea</taxon>
        <taxon>Araneidae</taxon>
        <taxon>Araneus</taxon>
    </lineage>
</organism>
<dbReference type="EMBL" id="BGPR01002155">
    <property type="protein sequence ID" value="GBM68653.1"/>
    <property type="molecule type" value="Genomic_DNA"/>
</dbReference>
<comment type="caution">
    <text evidence="2">The sequence shown here is derived from an EMBL/GenBank/DDBJ whole genome shotgun (WGS) entry which is preliminary data.</text>
</comment>
<feature type="region of interest" description="Disordered" evidence="1">
    <location>
        <begin position="1"/>
        <end position="26"/>
    </location>
</feature>
<evidence type="ECO:0000256" key="1">
    <source>
        <dbReference type="SAM" id="MobiDB-lite"/>
    </source>
</evidence>